<gene>
    <name evidence="1" type="ORF">F4821DRAFT_270831</name>
</gene>
<proteinExistence type="predicted"/>
<organism evidence="1 2">
    <name type="scientific">Hypoxylon rubiginosum</name>
    <dbReference type="NCBI Taxonomy" id="110542"/>
    <lineage>
        <taxon>Eukaryota</taxon>
        <taxon>Fungi</taxon>
        <taxon>Dikarya</taxon>
        <taxon>Ascomycota</taxon>
        <taxon>Pezizomycotina</taxon>
        <taxon>Sordariomycetes</taxon>
        <taxon>Xylariomycetidae</taxon>
        <taxon>Xylariales</taxon>
        <taxon>Hypoxylaceae</taxon>
        <taxon>Hypoxylon</taxon>
    </lineage>
</organism>
<accession>A0ACC0CXL7</accession>
<sequence length="4016" mass="441227">MDNYQGNTQEPIAIIGTSCRLPGGINSPRKLWELLKHPADLSSKIPSSRFNPDAFYHPNAEHPGTSNTTKAYLLDDDPLVFDNDFFNISAREAESMDPQQRILLEIVYEAIEASGYSMSQLKGSSTGVFVGQMTDDYRDLLLRDFDCHPSYTGTGIARSILANRVSYAFDWKGPSMNIDTACSSSLVALHQAVQSLRQGECEIAVVAGVNLVFGPETFSQLSSLRMLSPTGKCQMWDTKADGYARGEGFAAIVIKKLSSAIADGDDIETVVRNTGVNQDGQSSGLTMPSSDAQAELIRATYRKSGLDCLKEEERCQYFEAHGTGTQAGDPKEAQGISMAFFPDRHQPGRDDDTEESCTEKTKKLYVGSVKTVIGHTEGTAGLASLLKASLAVRHGLIPPNLHFDHLNPSIEPYYHHLKVPVSPESWPQLPHGTPRRASVNSFGFGGTNAHAIIESWECQSFPLQTFSSSTAWGPFVLSANSKTGLQSMAISLMEVLKGPSHVDLSRLAWTLQTRRTKLKHRVSVSATSREQLISKLDSVIASIDEFQITANPAIAPNVRVLGIFTGQGAQWASMGASLLRNSTSFRGTFEALDSVLHALPHGPSWSLADLLLHQDDPTAISATEISMPICTAVQIALVDLLRVCGISFTAVVGHSSGEIAAAYAAGVLTASDAITIAYLRGYHCRKSIPKSSGRMMAVGMAPEEARLFCEQQCFAGKLVVAAENSMSSTTLSGDAEAIEQAKSVLDKKKVFARTLKTDMAYHSHHMSSIREPYCASLGDVGIKPTRNCFQGACNWYSTVYSSQDGHNMTSPTSFDSSYWAENLARPVLFHQAVTAALQENTFDLALEIGPHPALRAPTTETIRGFLGDDLPYVGVMERNKDALEIFSNALGTIWCHADARTAAVDYSGFKRACDGDNWTVPRAYKDLPSYPWDDERPMIRESKKSYIWRTRETERHDLLGYPVSRADNEWRWRNILRQDDVDWLQCHRFQNQVLLPASAYIVAAVDTALHTVGSAPAQMIELQDVIIHNGIALEASSSEIELNFLLSRVEETEIGRTLDFSCRYSNATTASHDVDKEVVTGRILILLGAEEEDLLPSRTVPSLPMTNVATDRFYHWMDKIGLQYSGPFLLESIKRRLDISTVTTTPAIADDYVIHPGTLDSVIQGLYAAFSYPGDGRVWTTYLPKSFGRVRIDIGACRRISALSDSRLVADCFVTESSAREIRGDIDVFCAANGQAVVQVEGIVLSSLEVPSAANDRTVFWQTVWKRDLLSVAGSVEGKNHEDRSLEACEKLALSYLNQFLEKAEHHDVVSTGWYLPHLTGLASKLTKPGNLEGDGLCQQVDFELVDYVGTRLPSILRGSELSIEDLQTNGIIERMQTEGLGVAKVKTYLGTVIDYLVHRYPRMKILELATGTGDNTSIFLQHLGSNFEEYSFTDRNNMGFSAAQARFAAHDPSLAFQVLDIEQSPVDQGFTAHSYDLVIAAHILSSTQSIDDTLKHCRQLLRPGGYLVILEMTNPAALRNLFQLPLLPGWQSDQKQCPILTETQWDGRLRNAQYSGVDVAFRDFKEDSTHGLSVMVSQAVDDQILALKDPLAASDGMVTIEKLVVVGGRTLAVSQMASKIKSTLRSFAREVAIIEDLGDASNIILEHGTAVICLCDLEEPTFRCMDRTRISGMQTLFREAQYVLWATRGSYRDDPYANISVGIGRTAFRELPHLRAKFVDFDDFEPRDKYAHARMLSEMLLQMIILDSPASDSILWSNETEVSVSNGVPLIPRVRPHNSLNNRLNCSRREILTTFPLNVPPYTPSFEKDSPLSISSLDTSDGVTTLSSSLIKLKCPDQEEPFHLCIAHLTSEKRYILAHSSERGGVVTKVDDTCAPSWPHGTDPNALLSLILLILICESLLSDSNGTVWIHNADPETCEIMCLVADCLGTPIFLTTDNVAAKAGSMSKALHLHPRASKRVLESSIPRSIKRFINMGASTSTTSAIDFAMQFPWHELDCRPGIHNVSAHEPFSLSIETSRISTVLSKYLAQPNFLHDYRPLAQNKIIRADQLHSQQETGVATSVVSWVGVESISVPVSPITDDQLFGPHKTYLLVGLTGDVGLSLCEWMINHGARYFALASRNPTVPPEMIRHFESKGAMVRVFSLDVSNMENLVSVHQEIVSTMPPIAGVANGALVVRDHPFDGISLEDLEYVFKPKVVGSQNLDSLFFSTPLDFFVMFSSMASIYGKPGQSSYNAANLFMSTLAEKRRSRGLAASTLHLGMMLGLGYIYGPDEAMLEAKFRQEDLMAIPESEFHQTFSQAVLSGRPGSGLSAQLIAGLGTEVDTPWRALPMFSHCRLKRDDKRASHPQRDKLGTAQTVQVALKEAQDQEQTLAILKGAIGQRIGSALGMTGESIDEHTALLSMGFDSLVAVEIRSWLLKTLEVNVPVLLFLSGLSLLDICREVLGQLSDSLKPWDNDRSDDSEAKKEVINGSNFHAEPMPPIIEKRLNGDVTRSHRSIDLEDADQTPAAKPAKQQNGKLQKSVSEYERVGPMSHSQAQLYFLHEYLQNNAYNIAYYGTFHGRLNVSRLKEAFQVVGKRHEGLRSAYFTDGATSSPVQAVLSKPRIAFEQWAADEGVDIQSAIDGVKDFKFDIENGTALKVSIISHSSTRHSIVFIHHHIAMDGLSWKLFMADLRAAYSGGGHSMRIAPRPQQSIEMAKRQLNIVAHHRNIESDLDYWRAIYRTVPEPLPLFPFTKANNTRPTSLDYNVNISNAKMSKNITKLVERAASKIGVTPLHFYLASFVTFLSRCLDVSDLAIGVVDANRHEEADMDTIGYFLNMLPVRMQLSHFESFNAIARRARDAVVAAMAHSRAPFDMVLGDLELSRSPSHHPIFQVAINYSRSPFEETDFGRDGKIVWDGGVPGGHPYDLMLNVGAMSDWTFLSLIGQRSLYKASEVALLHKWYMSALEALAQDPSILVGNCAVSDSMGLEQALDLGRGMNVDVKWKGTLTDRVDEIAASVPDSTAIIDEQGRAFTYSQMTKRTSQITSLLHRVSPPLKPGSRVAMLLDPVADTISCILAILGMDLTWIPLDTLNHQLRIRAIVEQCRPQIILCHSSTLRMAHEIVAGADYIRVVSIDETHPNNHINGYQNGIKVPILTNGNGLHHQEDHPAMILFTSGSTGVPKGVMLSHEGLMNQTYGTTMFLRLGRETTLQQSPLGFDLMLDQIFLALCNGGTVVIVGKEGRGDPVHIANLMVRHKVTLTHFVPSESSVLLNYGHHILTKTSSWRYAMSGGEPLRPSLIRAFRKLDCENLELVNVYGPAEITLACARGMVPYRDASDVGNGDSDWLLPSHNYGIEIVDANMNVLPVGFPGEICISGPGVGLGYVGRPAESEDSFVRRESAGPKQESVRVYRSGDMGRLLPDGTLKVLGRIGSSTQVKINGFRVELDEIANTVMHMSDHAIVSAAASWRPSQSSGTLVVFVVFEVGFAVNKSEFLDRLRVNVPLPPYMKPRFIISIPRMPNTPNGKIDRTAIDRLPIPDLMESTTNGDVAPTFSPGECSMKEIWEEVFADQILPVAGGSSKRLAIRPSSDFFEVGGNSILMIKLKSLLRAHFGVAVPMPDLFRSSTLSAMSALIASSIEDNKIDGADTQTAKTFLRGGDGQQVLDWDLEIASWLDGLPQPRSNSVTTSERPVNGTHGLVIVLTGATGFIGKHLLRQLVQDVRVAEVHCIAIRPDKDGKPRRLPLQHEKITEYTGDLSDINLGLTDADFASLVERADAIVHNGADVSLLKTYASLRRTNVLSTRRLCEMAIPRRVPVHYVSTASVAKVTSHNAETPLPEVPAVPASAELLSDVDGYAATKWASETLLEKIAADAGLPAYVHRLAHVMGDDASELDVVGMLTKYSLVLRAVPRIEEELVTGVWDFVDVGDVVSDMVAMIVDSQGGGQVSGPAKTQKEGIRFVNHCSDAKVPHSELGKFLEELAGGPLKEIGMREWVEAASEKGLHPLVREFFVAFEEGRGNLVLPVLTKDVPCVK</sequence>
<name>A0ACC0CXL7_9PEZI</name>
<keyword evidence="2" id="KW-1185">Reference proteome</keyword>
<evidence type="ECO:0000313" key="1">
    <source>
        <dbReference type="EMBL" id="KAI6085043.1"/>
    </source>
</evidence>
<comment type="caution">
    <text evidence="1">The sequence shown here is derived from an EMBL/GenBank/DDBJ whole genome shotgun (WGS) entry which is preliminary data.</text>
</comment>
<reference evidence="1 2" key="1">
    <citation type="journal article" date="2022" name="New Phytol.">
        <title>Ecological generalism drives hyperdiversity of secondary metabolite gene clusters in xylarialean endophytes.</title>
        <authorList>
            <person name="Franco M.E.E."/>
            <person name="Wisecaver J.H."/>
            <person name="Arnold A.E."/>
            <person name="Ju Y.M."/>
            <person name="Slot J.C."/>
            <person name="Ahrendt S."/>
            <person name="Moore L.P."/>
            <person name="Eastman K.E."/>
            <person name="Scott K."/>
            <person name="Konkel Z."/>
            <person name="Mondo S.J."/>
            <person name="Kuo A."/>
            <person name="Hayes R.D."/>
            <person name="Haridas S."/>
            <person name="Andreopoulos B."/>
            <person name="Riley R."/>
            <person name="LaButti K."/>
            <person name="Pangilinan J."/>
            <person name="Lipzen A."/>
            <person name="Amirebrahimi M."/>
            <person name="Yan J."/>
            <person name="Adam C."/>
            <person name="Keymanesh K."/>
            <person name="Ng V."/>
            <person name="Louie K."/>
            <person name="Northen T."/>
            <person name="Drula E."/>
            <person name="Henrissat B."/>
            <person name="Hsieh H.M."/>
            <person name="Youens-Clark K."/>
            <person name="Lutzoni F."/>
            <person name="Miadlikowska J."/>
            <person name="Eastwood D.C."/>
            <person name="Hamelin R.C."/>
            <person name="Grigoriev I.V."/>
            <person name="U'Ren J.M."/>
        </authorList>
    </citation>
    <scope>NUCLEOTIDE SEQUENCE [LARGE SCALE GENOMIC DNA]</scope>
    <source>
        <strain evidence="1 2">ER1909</strain>
    </source>
</reference>
<evidence type="ECO:0000313" key="2">
    <source>
        <dbReference type="Proteomes" id="UP001497680"/>
    </source>
</evidence>
<dbReference type="EMBL" id="MU394330">
    <property type="protein sequence ID" value="KAI6085043.1"/>
    <property type="molecule type" value="Genomic_DNA"/>
</dbReference>
<protein>
    <submittedName>
        <fullName evidence="1">Hybrid PKS-NRPS PsoA</fullName>
    </submittedName>
</protein>
<dbReference type="Proteomes" id="UP001497680">
    <property type="component" value="Unassembled WGS sequence"/>
</dbReference>